<dbReference type="STRING" id="30732.ENSOMEP00000020309"/>
<feature type="transmembrane region" description="Helical" evidence="9">
    <location>
        <begin position="161"/>
        <end position="182"/>
    </location>
</feature>
<dbReference type="GO" id="GO:0004930">
    <property type="term" value="F:G protein-coupled receptor activity"/>
    <property type="evidence" value="ECO:0007669"/>
    <property type="project" value="UniProtKB-KW"/>
</dbReference>
<dbReference type="PANTHER" id="PTHR24231:SF52">
    <property type="entry name" value="CYSTEINYL LEUKOTRIENE RECEPTOR 2-LIKE"/>
    <property type="match status" value="1"/>
</dbReference>
<dbReference type="OMA" id="ARTLWIC"/>
<keyword evidence="3 9" id="KW-0812">Transmembrane</keyword>
<sequence>MKALTAPQTKERAAAMDGLTSTAAFNTSHTDRPTNHCLHNDSFKYHAYTATYMVVFPVAFLSNMVAMVVFLRQQQIRLNACRVVMMNLAISDWSFSLTLPLRLAYYFQGTRWNFPDWLCRLCTFGFYVNLYSSILFLTLLSVLRWAAVAKPLKHRSNVKPGWVSLVCLAIWLFVGLTSIPFLSEGVVQRDGVPRCFEPSNNSSWCRISILNYLGLVFGFLLPFLTIVTCYVVIIRRVTSPGFPQRSNRARSSSQKTVTLVSMVIVTFLFCFLPYHLVRTLHLHSMCSDWSCAVKVPLQRAVSITLCMAASNSVVNPLLYYYSTKTFRASARTLSSSFVSTVGESFRRESIRGGSIRRGSIRRESIRVESIRRESISKKLIRHKHSEDSNTA</sequence>
<feature type="transmembrane region" description="Helical" evidence="9">
    <location>
        <begin position="126"/>
        <end position="149"/>
    </location>
</feature>
<dbReference type="GeneTree" id="ENSGT01150000286937"/>
<evidence type="ECO:0000256" key="5">
    <source>
        <dbReference type="ARBA" id="ARBA00023040"/>
    </source>
</evidence>
<feature type="transmembrane region" description="Helical" evidence="9">
    <location>
        <begin position="50"/>
        <end position="71"/>
    </location>
</feature>
<dbReference type="RefSeq" id="XP_024120393.1">
    <property type="nucleotide sequence ID" value="XM_024264625.2"/>
</dbReference>
<keyword evidence="12" id="KW-1185">Reference proteome</keyword>
<dbReference type="PRINTS" id="PR00237">
    <property type="entry name" value="GPCRRHODOPSN"/>
</dbReference>
<dbReference type="PRINTS" id="PR01157">
    <property type="entry name" value="P2YPURNOCPTR"/>
</dbReference>
<dbReference type="InterPro" id="IPR017452">
    <property type="entry name" value="GPCR_Rhodpsn_7TM"/>
</dbReference>
<name>A0A3B3CT68_ORYME</name>
<dbReference type="Gene3D" id="1.20.1070.10">
    <property type="entry name" value="Rhodopsin 7-helix transmembrane proteins"/>
    <property type="match status" value="1"/>
</dbReference>
<evidence type="ECO:0000256" key="4">
    <source>
        <dbReference type="ARBA" id="ARBA00022989"/>
    </source>
</evidence>
<proteinExistence type="predicted"/>
<dbReference type="PANTHER" id="PTHR24231">
    <property type="entry name" value="PURINOCEPTOR-RELATED G-PROTEIN COUPLED RECEPTOR"/>
    <property type="match status" value="1"/>
</dbReference>
<dbReference type="SUPFAM" id="SSF81321">
    <property type="entry name" value="Family A G protein-coupled receptor-like"/>
    <property type="match status" value="1"/>
</dbReference>
<evidence type="ECO:0000256" key="2">
    <source>
        <dbReference type="ARBA" id="ARBA00022475"/>
    </source>
</evidence>
<evidence type="ECO:0000256" key="1">
    <source>
        <dbReference type="ARBA" id="ARBA00004651"/>
    </source>
</evidence>
<reference evidence="11" key="2">
    <citation type="submission" date="2025-09" db="UniProtKB">
        <authorList>
            <consortium name="Ensembl"/>
        </authorList>
    </citation>
    <scope>IDENTIFICATION</scope>
</reference>
<keyword evidence="4 9" id="KW-1133">Transmembrane helix</keyword>
<dbReference type="CTD" id="100334963"/>
<evidence type="ECO:0000256" key="9">
    <source>
        <dbReference type="SAM" id="Phobius"/>
    </source>
</evidence>
<keyword evidence="5" id="KW-0297">G-protein coupled receptor</keyword>
<accession>A0A3B3CT68</accession>
<keyword evidence="2" id="KW-1003">Cell membrane</keyword>
<comment type="subcellular location">
    <subcellularLocation>
        <location evidence="1">Cell membrane</location>
        <topology evidence="1">Multi-pass membrane protein</topology>
    </subcellularLocation>
</comment>
<reference evidence="11" key="1">
    <citation type="submission" date="2025-08" db="UniProtKB">
        <authorList>
            <consortium name="Ensembl"/>
        </authorList>
    </citation>
    <scope>IDENTIFICATION</scope>
</reference>
<dbReference type="Proteomes" id="UP000261560">
    <property type="component" value="Unplaced"/>
</dbReference>
<feature type="domain" description="G-protein coupled receptors family 1 profile" evidence="10">
    <location>
        <begin position="62"/>
        <end position="319"/>
    </location>
</feature>
<keyword evidence="7" id="KW-0675">Receptor</keyword>
<dbReference type="GO" id="GO:0005886">
    <property type="term" value="C:plasma membrane"/>
    <property type="evidence" value="ECO:0007669"/>
    <property type="project" value="UniProtKB-SubCell"/>
</dbReference>
<dbReference type="InterPro" id="IPR000276">
    <property type="entry name" value="GPCR_Rhodpsn"/>
</dbReference>
<dbReference type="PROSITE" id="PS50262">
    <property type="entry name" value="G_PROTEIN_RECEP_F1_2"/>
    <property type="match status" value="1"/>
</dbReference>
<evidence type="ECO:0000256" key="7">
    <source>
        <dbReference type="ARBA" id="ARBA00023170"/>
    </source>
</evidence>
<evidence type="ECO:0000256" key="6">
    <source>
        <dbReference type="ARBA" id="ARBA00023136"/>
    </source>
</evidence>
<protein>
    <submittedName>
        <fullName evidence="11">Cysteinyl leukotriene receptor 2-like</fullName>
    </submittedName>
</protein>
<dbReference type="Pfam" id="PF00001">
    <property type="entry name" value="7tm_1"/>
    <property type="match status" value="1"/>
</dbReference>
<dbReference type="GeneID" id="112141482"/>
<evidence type="ECO:0000259" key="10">
    <source>
        <dbReference type="PROSITE" id="PS50262"/>
    </source>
</evidence>
<dbReference type="AlphaFoldDB" id="A0A3B3CT68"/>
<dbReference type="OrthoDB" id="9990906at2759"/>
<feature type="transmembrane region" description="Helical" evidence="9">
    <location>
        <begin position="209"/>
        <end position="235"/>
    </location>
</feature>
<feature type="transmembrane region" description="Helical" evidence="9">
    <location>
        <begin position="83"/>
        <end position="106"/>
    </location>
</feature>
<feature type="transmembrane region" description="Helical" evidence="9">
    <location>
        <begin position="297"/>
        <end position="321"/>
    </location>
</feature>
<evidence type="ECO:0000256" key="3">
    <source>
        <dbReference type="ARBA" id="ARBA00022692"/>
    </source>
</evidence>
<evidence type="ECO:0000256" key="8">
    <source>
        <dbReference type="ARBA" id="ARBA00023224"/>
    </source>
</evidence>
<organism evidence="11 12">
    <name type="scientific">Oryzias melastigma</name>
    <name type="common">Marine medaka</name>
    <dbReference type="NCBI Taxonomy" id="30732"/>
    <lineage>
        <taxon>Eukaryota</taxon>
        <taxon>Metazoa</taxon>
        <taxon>Chordata</taxon>
        <taxon>Craniata</taxon>
        <taxon>Vertebrata</taxon>
        <taxon>Euteleostomi</taxon>
        <taxon>Actinopterygii</taxon>
        <taxon>Neopterygii</taxon>
        <taxon>Teleostei</taxon>
        <taxon>Neoteleostei</taxon>
        <taxon>Acanthomorphata</taxon>
        <taxon>Ovalentaria</taxon>
        <taxon>Atherinomorphae</taxon>
        <taxon>Beloniformes</taxon>
        <taxon>Adrianichthyidae</taxon>
        <taxon>Oryziinae</taxon>
        <taxon>Oryzias</taxon>
    </lineage>
</organism>
<dbReference type="Ensembl" id="ENSOMET00000029762.1">
    <property type="protein sequence ID" value="ENSOMEP00000020309.1"/>
    <property type="gene ID" value="ENSOMEG00000022151.1"/>
</dbReference>
<feature type="transmembrane region" description="Helical" evidence="9">
    <location>
        <begin position="256"/>
        <end position="277"/>
    </location>
</feature>
<dbReference type="PaxDb" id="30732-ENSOMEP00000020309"/>
<dbReference type="KEGG" id="oml:112141482"/>
<keyword evidence="6 9" id="KW-0472">Membrane</keyword>
<evidence type="ECO:0000313" key="12">
    <source>
        <dbReference type="Proteomes" id="UP000261560"/>
    </source>
</evidence>
<keyword evidence="8" id="KW-0807">Transducer</keyword>
<evidence type="ECO:0000313" key="11">
    <source>
        <dbReference type="Ensembl" id="ENSOMEP00000020309.1"/>
    </source>
</evidence>